<proteinExistence type="predicted"/>
<evidence type="ECO:0000256" key="1">
    <source>
        <dbReference type="SAM" id="MobiDB-lite"/>
    </source>
</evidence>
<keyword evidence="3" id="KW-1185">Reference proteome</keyword>
<feature type="region of interest" description="Disordered" evidence="1">
    <location>
        <begin position="171"/>
        <end position="197"/>
    </location>
</feature>
<name>B8AQQ9_ORYSI</name>
<dbReference type="Gramene" id="BGIOSGA009895-TA">
    <property type="protein sequence ID" value="BGIOSGA009895-PA"/>
    <property type="gene ID" value="BGIOSGA009895"/>
</dbReference>
<gene>
    <name evidence="2" type="ORF">OsI_13341</name>
</gene>
<protein>
    <submittedName>
        <fullName evidence="2">Uncharacterized protein</fullName>
    </submittedName>
</protein>
<accession>B8AQQ9</accession>
<dbReference type="Proteomes" id="UP000007015">
    <property type="component" value="Chromosome 3"/>
</dbReference>
<feature type="region of interest" description="Disordered" evidence="1">
    <location>
        <begin position="1"/>
        <end position="47"/>
    </location>
</feature>
<reference evidence="2 3" key="1">
    <citation type="journal article" date="2005" name="PLoS Biol.">
        <title>The genomes of Oryza sativa: a history of duplications.</title>
        <authorList>
            <person name="Yu J."/>
            <person name="Wang J."/>
            <person name="Lin W."/>
            <person name="Li S."/>
            <person name="Li H."/>
            <person name="Zhou J."/>
            <person name="Ni P."/>
            <person name="Dong W."/>
            <person name="Hu S."/>
            <person name="Zeng C."/>
            <person name="Zhang J."/>
            <person name="Zhang Y."/>
            <person name="Li R."/>
            <person name="Xu Z."/>
            <person name="Li S."/>
            <person name="Li X."/>
            <person name="Zheng H."/>
            <person name="Cong L."/>
            <person name="Lin L."/>
            <person name="Yin J."/>
            <person name="Geng J."/>
            <person name="Li G."/>
            <person name="Shi J."/>
            <person name="Liu J."/>
            <person name="Lv H."/>
            <person name="Li J."/>
            <person name="Wang J."/>
            <person name="Deng Y."/>
            <person name="Ran L."/>
            <person name="Shi X."/>
            <person name="Wang X."/>
            <person name="Wu Q."/>
            <person name="Li C."/>
            <person name="Ren X."/>
            <person name="Wang J."/>
            <person name="Wang X."/>
            <person name="Li D."/>
            <person name="Liu D."/>
            <person name="Zhang X."/>
            <person name="Ji Z."/>
            <person name="Zhao W."/>
            <person name="Sun Y."/>
            <person name="Zhang Z."/>
            <person name="Bao J."/>
            <person name="Han Y."/>
            <person name="Dong L."/>
            <person name="Ji J."/>
            <person name="Chen P."/>
            <person name="Wu S."/>
            <person name="Liu J."/>
            <person name="Xiao Y."/>
            <person name="Bu D."/>
            <person name="Tan J."/>
            <person name="Yang L."/>
            <person name="Ye C."/>
            <person name="Zhang J."/>
            <person name="Xu J."/>
            <person name="Zhou Y."/>
            <person name="Yu Y."/>
            <person name="Zhang B."/>
            <person name="Zhuang S."/>
            <person name="Wei H."/>
            <person name="Liu B."/>
            <person name="Lei M."/>
            <person name="Yu H."/>
            <person name="Li Y."/>
            <person name="Xu H."/>
            <person name="Wei S."/>
            <person name="He X."/>
            <person name="Fang L."/>
            <person name="Zhang Z."/>
            <person name="Zhang Y."/>
            <person name="Huang X."/>
            <person name="Su Z."/>
            <person name="Tong W."/>
            <person name="Li J."/>
            <person name="Tong Z."/>
            <person name="Li S."/>
            <person name="Ye J."/>
            <person name="Wang L."/>
            <person name="Fang L."/>
            <person name="Lei T."/>
            <person name="Chen C."/>
            <person name="Chen H."/>
            <person name="Xu Z."/>
            <person name="Li H."/>
            <person name="Huang H."/>
            <person name="Zhang F."/>
            <person name="Xu H."/>
            <person name="Li N."/>
            <person name="Zhao C."/>
            <person name="Li S."/>
            <person name="Dong L."/>
            <person name="Huang Y."/>
            <person name="Li L."/>
            <person name="Xi Y."/>
            <person name="Qi Q."/>
            <person name="Li W."/>
            <person name="Zhang B."/>
            <person name="Hu W."/>
            <person name="Zhang Y."/>
            <person name="Tian X."/>
            <person name="Jiao Y."/>
            <person name="Liang X."/>
            <person name="Jin J."/>
            <person name="Gao L."/>
            <person name="Zheng W."/>
            <person name="Hao B."/>
            <person name="Liu S."/>
            <person name="Wang W."/>
            <person name="Yuan L."/>
            <person name="Cao M."/>
            <person name="McDermott J."/>
            <person name="Samudrala R."/>
            <person name="Wang J."/>
            <person name="Wong G.K."/>
            <person name="Yang H."/>
        </authorList>
    </citation>
    <scope>NUCLEOTIDE SEQUENCE [LARGE SCALE GENOMIC DNA]</scope>
    <source>
        <strain evidence="3">cv. 93-11</strain>
    </source>
</reference>
<organism evidence="2 3">
    <name type="scientific">Oryza sativa subsp. indica</name>
    <name type="common">Rice</name>
    <dbReference type="NCBI Taxonomy" id="39946"/>
    <lineage>
        <taxon>Eukaryota</taxon>
        <taxon>Viridiplantae</taxon>
        <taxon>Streptophyta</taxon>
        <taxon>Embryophyta</taxon>
        <taxon>Tracheophyta</taxon>
        <taxon>Spermatophyta</taxon>
        <taxon>Magnoliopsida</taxon>
        <taxon>Liliopsida</taxon>
        <taxon>Poales</taxon>
        <taxon>Poaceae</taxon>
        <taxon>BOP clade</taxon>
        <taxon>Oryzoideae</taxon>
        <taxon>Oryzeae</taxon>
        <taxon>Oryzinae</taxon>
        <taxon>Oryza</taxon>
        <taxon>Oryza sativa</taxon>
    </lineage>
</organism>
<dbReference type="EMBL" id="CM000128">
    <property type="protein sequence ID" value="EEC76094.1"/>
    <property type="molecule type" value="Genomic_DNA"/>
</dbReference>
<evidence type="ECO:0000313" key="3">
    <source>
        <dbReference type="Proteomes" id="UP000007015"/>
    </source>
</evidence>
<evidence type="ECO:0000313" key="2">
    <source>
        <dbReference type="EMBL" id="EEC76094.1"/>
    </source>
</evidence>
<sequence>MAPSVAVVRGPPRPRHCRRRRPPSHQPVDDRHRRPPRPRLPPVSPSMTATVACHDRSWISTPPAIAPVADLERRWRRRRVDREAATGAARELVAVPPKELLDRRPSRLPHPVRRRRWWAASAQLGTVAEPLQDEEAGHTGNGADPALRQPAIRRLPPPEVELDNIAHQVHPQVVGGGDSDREQGRRRGGMAGDGKAAVQTEMTVRLGGTAHQVLDRTARHGVTPFSDELLDVGSDLLHPQRPAA</sequence>
<dbReference type="HOGENOM" id="CLU_1139578_0_0_1"/>
<dbReference type="AlphaFoldDB" id="B8AQQ9"/>
<feature type="compositionally biased region" description="Basic residues" evidence="1">
    <location>
        <begin position="12"/>
        <end position="23"/>
    </location>
</feature>